<evidence type="ECO:0000259" key="11">
    <source>
        <dbReference type="Pfam" id="PF01467"/>
    </source>
</evidence>
<keyword evidence="6 10" id="KW-0547">Nucleotide-binding</keyword>
<comment type="function">
    <text evidence="1 10">Catalyzes the reversible adenylation of nicotinate mononucleotide (NaMN) to nicotinic acid adenine dinucleotide (NaAD).</text>
</comment>
<keyword evidence="7 10" id="KW-0067">ATP-binding</keyword>
<feature type="domain" description="Cytidyltransferase-like" evidence="11">
    <location>
        <begin position="6"/>
        <end position="174"/>
    </location>
</feature>
<dbReference type="GO" id="GO:0004515">
    <property type="term" value="F:nicotinate-nucleotide adenylyltransferase activity"/>
    <property type="evidence" value="ECO:0007669"/>
    <property type="project" value="UniProtKB-UniRule"/>
</dbReference>
<dbReference type="Proteomes" id="UP000070646">
    <property type="component" value="Unassembled WGS sequence"/>
</dbReference>
<dbReference type="PANTHER" id="PTHR39321:SF3">
    <property type="entry name" value="PHOSPHOPANTETHEINE ADENYLYLTRANSFERASE"/>
    <property type="match status" value="1"/>
</dbReference>
<dbReference type="SUPFAM" id="SSF52374">
    <property type="entry name" value="Nucleotidylyl transferase"/>
    <property type="match status" value="1"/>
</dbReference>
<dbReference type="InterPro" id="IPR004821">
    <property type="entry name" value="Cyt_trans-like"/>
</dbReference>
<proteinExistence type="inferred from homology"/>
<dbReference type="NCBIfam" id="NF000840">
    <property type="entry name" value="PRK00071.1-3"/>
    <property type="match status" value="1"/>
</dbReference>
<evidence type="ECO:0000256" key="2">
    <source>
        <dbReference type="ARBA" id="ARBA00005019"/>
    </source>
</evidence>
<evidence type="ECO:0000256" key="9">
    <source>
        <dbReference type="ARBA" id="ARBA00048721"/>
    </source>
</evidence>
<evidence type="ECO:0000256" key="7">
    <source>
        <dbReference type="ARBA" id="ARBA00022840"/>
    </source>
</evidence>
<comment type="caution">
    <text evidence="12">The sequence shown here is derived from an EMBL/GenBank/DDBJ whole genome shotgun (WGS) entry which is preliminary data.</text>
</comment>
<dbReference type="GO" id="GO:0009435">
    <property type="term" value="P:NAD+ biosynthetic process"/>
    <property type="evidence" value="ECO:0007669"/>
    <property type="project" value="UniProtKB-UniRule"/>
</dbReference>
<dbReference type="PATRIC" id="fig|1502.174.peg.548"/>
<dbReference type="RefSeq" id="WP_060794675.1">
    <property type="nucleotide sequence ID" value="NZ_KQ956170.1"/>
</dbReference>
<keyword evidence="4 10" id="KW-0808">Transferase</keyword>
<sequence length="202" mass="23980">MKKIGVFGGTFDPIHIGHIYIAYEAYKILELDEVIFMPAGNPPHKKWKDITDEIIRYEMVKKAIEPYSFFSINNYEIEKKGLSFTYETLRYLHESFGEVELYFITGADCLINLNSWKNINEIFKFSNLVVFNRPGFDKNDLLKRKEEFDREYCTNIVYLDLLNIEISSTLIRERVRDSLEVKFFLPPGVVDIIDKYNLYRRE</sequence>
<comment type="similarity">
    <text evidence="10">Belongs to the NadD family.</text>
</comment>
<dbReference type="NCBIfam" id="TIGR00125">
    <property type="entry name" value="cyt_tran_rel"/>
    <property type="match status" value="1"/>
</dbReference>
<name>A0A133NCH7_CLOPF</name>
<dbReference type="HAMAP" id="MF_00244">
    <property type="entry name" value="NaMN_adenylyltr"/>
    <property type="match status" value="1"/>
</dbReference>
<dbReference type="Gene3D" id="3.40.50.620">
    <property type="entry name" value="HUPs"/>
    <property type="match status" value="1"/>
</dbReference>
<dbReference type="CDD" id="cd02165">
    <property type="entry name" value="NMNAT"/>
    <property type="match status" value="1"/>
</dbReference>
<keyword evidence="3 10" id="KW-0662">Pyridine nucleotide biosynthesis</keyword>
<keyword evidence="8 10" id="KW-0520">NAD</keyword>
<evidence type="ECO:0000256" key="4">
    <source>
        <dbReference type="ARBA" id="ARBA00022679"/>
    </source>
</evidence>
<evidence type="ECO:0000256" key="8">
    <source>
        <dbReference type="ARBA" id="ARBA00023027"/>
    </source>
</evidence>
<dbReference type="AlphaFoldDB" id="A0A133NCH7"/>
<dbReference type="PANTHER" id="PTHR39321">
    <property type="entry name" value="NICOTINATE-NUCLEOTIDE ADENYLYLTRANSFERASE-RELATED"/>
    <property type="match status" value="1"/>
</dbReference>
<evidence type="ECO:0000256" key="3">
    <source>
        <dbReference type="ARBA" id="ARBA00022642"/>
    </source>
</evidence>
<dbReference type="GO" id="GO:0005524">
    <property type="term" value="F:ATP binding"/>
    <property type="evidence" value="ECO:0007669"/>
    <property type="project" value="UniProtKB-KW"/>
</dbReference>
<dbReference type="Pfam" id="PF01467">
    <property type="entry name" value="CTP_transf_like"/>
    <property type="match status" value="1"/>
</dbReference>
<organism evidence="12 13">
    <name type="scientific">Clostridium perfringens</name>
    <dbReference type="NCBI Taxonomy" id="1502"/>
    <lineage>
        <taxon>Bacteria</taxon>
        <taxon>Bacillati</taxon>
        <taxon>Bacillota</taxon>
        <taxon>Clostridia</taxon>
        <taxon>Eubacteriales</taxon>
        <taxon>Clostridiaceae</taxon>
        <taxon>Clostridium</taxon>
    </lineage>
</organism>
<comment type="catalytic activity">
    <reaction evidence="9 10">
        <text>nicotinate beta-D-ribonucleotide + ATP + H(+) = deamido-NAD(+) + diphosphate</text>
        <dbReference type="Rhea" id="RHEA:22860"/>
        <dbReference type="ChEBI" id="CHEBI:15378"/>
        <dbReference type="ChEBI" id="CHEBI:30616"/>
        <dbReference type="ChEBI" id="CHEBI:33019"/>
        <dbReference type="ChEBI" id="CHEBI:57502"/>
        <dbReference type="ChEBI" id="CHEBI:58437"/>
        <dbReference type="EC" id="2.7.7.18"/>
    </reaction>
</comment>
<dbReference type="InterPro" id="IPR014729">
    <property type="entry name" value="Rossmann-like_a/b/a_fold"/>
</dbReference>
<evidence type="ECO:0000256" key="6">
    <source>
        <dbReference type="ARBA" id="ARBA00022741"/>
    </source>
</evidence>
<evidence type="ECO:0000256" key="1">
    <source>
        <dbReference type="ARBA" id="ARBA00002324"/>
    </source>
</evidence>
<keyword evidence="5 10" id="KW-0548">Nucleotidyltransferase</keyword>
<reference evidence="12 13" key="1">
    <citation type="submission" date="2016-01" db="EMBL/GenBank/DDBJ databases">
        <authorList>
            <person name="Oliw E.H."/>
        </authorList>
    </citation>
    <scope>NUCLEOTIDE SEQUENCE [LARGE SCALE GENOMIC DNA]</scope>
    <source>
        <strain evidence="12 13">MJR7757A</strain>
    </source>
</reference>
<dbReference type="InterPro" id="IPR005248">
    <property type="entry name" value="NadD/NMNAT"/>
</dbReference>
<comment type="pathway">
    <text evidence="2 10">Cofactor biosynthesis; NAD(+) biosynthesis; deamido-NAD(+) from nicotinate D-ribonucleotide: step 1/1.</text>
</comment>
<dbReference type="EC" id="2.7.7.18" evidence="10"/>
<protein>
    <recommendedName>
        <fullName evidence="10">Probable nicotinate-nucleotide adenylyltransferase</fullName>
        <ecNumber evidence="10">2.7.7.18</ecNumber>
    </recommendedName>
    <alternativeName>
        <fullName evidence="10">Deamido-NAD(+) diphosphorylase</fullName>
    </alternativeName>
    <alternativeName>
        <fullName evidence="10">Deamido-NAD(+) pyrophosphorylase</fullName>
    </alternativeName>
    <alternativeName>
        <fullName evidence="10">Nicotinate mononucleotide adenylyltransferase</fullName>
        <shortName evidence="10">NaMN adenylyltransferase</shortName>
    </alternativeName>
</protein>
<evidence type="ECO:0000313" key="13">
    <source>
        <dbReference type="Proteomes" id="UP000070646"/>
    </source>
</evidence>
<dbReference type="NCBIfam" id="TIGR00482">
    <property type="entry name" value="nicotinate (nicotinamide) nucleotide adenylyltransferase"/>
    <property type="match status" value="1"/>
</dbReference>
<accession>A0A133NCH7</accession>
<evidence type="ECO:0000313" key="12">
    <source>
        <dbReference type="EMBL" id="KXA13990.1"/>
    </source>
</evidence>
<dbReference type="EMBL" id="LRPU01000023">
    <property type="protein sequence ID" value="KXA13990.1"/>
    <property type="molecule type" value="Genomic_DNA"/>
</dbReference>
<gene>
    <name evidence="10" type="primary">nadD</name>
    <name evidence="12" type="ORF">HMPREF3222_00545</name>
</gene>
<evidence type="ECO:0000256" key="10">
    <source>
        <dbReference type="HAMAP-Rule" id="MF_00244"/>
    </source>
</evidence>
<dbReference type="UniPathway" id="UPA00253">
    <property type="reaction ID" value="UER00332"/>
</dbReference>
<evidence type="ECO:0000256" key="5">
    <source>
        <dbReference type="ARBA" id="ARBA00022695"/>
    </source>
</evidence>